<feature type="transmembrane region" description="Helical" evidence="2">
    <location>
        <begin position="724"/>
        <end position="742"/>
    </location>
</feature>
<feature type="transmembrane region" description="Helical" evidence="2">
    <location>
        <begin position="775"/>
        <end position="795"/>
    </location>
</feature>
<evidence type="ECO:0000256" key="2">
    <source>
        <dbReference type="SAM" id="Phobius"/>
    </source>
</evidence>
<name>A0AAD0L4L0_PSEPU</name>
<feature type="transmembrane region" description="Helical" evidence="2">
    <location>
        <begin position="62"/>
        <end position="84"/>
    </location>
</feature>
<keyword evidence="2" id="KW-1133">Transmembrane helix</keyword>
<feature type="transmembrane region" description="Helical" evidence="2">
    <location>
        <begin position="749"/>
        <end position="769"/>
    </location>
</feature>
<evidence type="ECO:0000256" key="1">
    <source>
        <dbReference type="SAM" id="MobiDB-lite"/>
    </source>
</evidence>
<feature type="transmembrane region" description="Helical" evidence="2">
    <location>
        <begin position="853"/>
        <end position="874"/>
    </location>
</feature>
<keyword evidence="2" id="KW-0472">Membrane</keyword>
<evidence type="ECO:0000313" key="4">
    <source>
        <dbReference type="Proteomes" id="UP000251617"/>
    </source>
</evidence>
<reference evidence="3 4" key="1">
    <citation type="submission" date="2018-06" db="EMBL/GenBank/DDBJ databases">
        <title>The genome of Pseudomonas putida NX-1, a lignin degrader.</title>
        <authorList>
            <person name="Xu Z."/>
        </authorList>
    </citation>
    <scope>NUCLEOTIDE SEQUENCE [LARGE SCALE GENOMIC DNA]</scope>
    <source>
        <strain evidence="3 4">NX-1</strain>
    </source>
</reference>
<feature type="region of interest" description="Disordered" evidence="1">
    <location>
        <begin position="937"/>
        <end position="959"/>
    </location>
</feature>
<sequence>MDTTDLKKFAIAQDDASAGLLNDLSQKTLQQPIVKAYARWLGYDPDKAEGGGNFFDVFFDNIYVTLSQYLAAVFLITGGLYGIWYARMLKDRQAEKERARKMLDFAIIILISGLMIVPTIAMAVFGVFILTMIASLNWMALIFTLYTVSDEADNIEQTYTTNQQLSQWDTGEVTGLWNGMVENITKSAVVNVNNVQLGRSGFFSSNLTKAQVVQDIQENVKFNLVPRFKDGVVTTLDFMYNENFKNYSPEKYGKASRAFSVKANNLTSSSQIGMDKDVIRAVRLKAQADGESVMSAADHHSKLVGYENQAYPVVAAGNWREAQAFYDEALIMKVSMKMDDGLNEIKSQYLSAGYGESMFILYELYAGEFLNSAQGLNPSITYAGKWQYQQEASNYFWKYNCSILKNQDIANIHINGFNILAGGSEWKDIDSISASLPTQCVQFMGGRAYYVGVDGETDKENVTMFQHKSASAAIALGNLSSNITEGALTGQLKFMMKNNPYKNIALSYIDLGFVHLGISAGALGKAMNYTSRMNGAIRNGLTVEKAAGGEFNIGADLNMLFGDDLQKAKDTEAYKRLTTDYKPFIFNSLADPSISASAETAQQMQNFNEADEDVSDMLINIIQNQSSLLLNRKAAMGLPSDKSFTQGVAECNANPSVCNKRATGTISDIYSSDPLKLGIGIKIGTTAIAAISKFDIGDIMSKFNISGDSFAGKLMSKLSTAASYVGWLFKLGVFVMEVMVVPIDWFANFLIAIGVWAIGLSVMPAIMLIMMVMRLGVMFISTILIVYSSLFQAALKREPRYVYNGCKLILSEWMGAVFYLVGFAVMLYFIYGIGTGKLERAIYGSIAGDGGFFAMLTGLLVSLFVLAMLHTLCFKIPSQFMDMKNRIFGDSSRILDEDASNKTFETLVFANAGERAGVRILDGLSNSVKGKVGSIVDKWKGKPETPPASGKPATDTEGR</sequence>
<dbReference type="Proteomes" id="UP000251617">
    <property type="component" value="Chromosome"/>
</dbReference>
<protein>
    <submittedName>
        <fullName evidence="3">Uncharacterized protein</fullName>
    </submittedName>
</protein>
<keyword evidence="2" id="KW-0812">Transmembrane</keyword>
<feature type="transmembrane region" description="Helical" evidence="2">
    <location>
        <begin position="816"/>
        <end position="833"/>
    </location>
</feature>
<gene>
    <name evidence="3" type="ORF">C1S65_09140</name>
</gene>
<dbReference type="AlphaFoldDB" id="A0AAD0L4L0"/>
<organism evidence="3 4">
    <name type="scientific">Pseudomonas putida</name>
    <name type="common">Arthrobacter siderocapsulatus</name>
    <dbReference type="NCBI Taxonomy" id="303"/>
    <lineage>
        <taxon>Bacteria</taxon>
        <taxon>Pseudomonadati</taxon>
        <taxon>Pseudomonadota</taxon>
        <taxon>Gammaproteobacteria</taxon>
        <taxon>Pseudomonadales</taxon>
        <taxon>Pseudomonadaceae</taxon>
        <taxon>Pseudomonas</taxon>
    </lineage>
</organism>
<evidence type="ECO:0000313" key="3">
    <source>
        <dbReference type="EMBL" id="AXA24267.1"/>
    </source>
</evidence>
<proteinExistence type="predicted"/>
<feature type="transmembrane region" description="Helical" evidence="2">
    <location>
        <begin position="105"/>
        <end position="138"/>
    </location>
</feature>
<accession>A0AAD0L4L0</accession>
<dbReference type="EMBL" id="CP030750">
    <property type="protein sequence ID" value="AXA24267.1"/>
    <property type="molecule type" value="Genomic_DNA"/>
</dbReference>